<evidence type="ECO:0000256" key="1">
    <source>
        <dbReference type="SAM" id="MobiDB-lite"/>
    </source>
</evidence>
<dbReference type="Proteomes" id="UP000007267">
    <property type="component" value="Unassembled WGS sequence"/>
</dbReference>
<name>K7FMX3_PELSI</name>
<dbReference type="EMBL" id="AGCU01157169">
    <property type="status" value="NOT_ANNOTATED_CDS"/>
    <property type="molecule type" value="Genomic_DNA"/>
</dbReference>
<evidence type="ECO:0000313" key="2">
    <source>
        <dbReference type="Ensembl" id="ENSPSIP00000009383.1"/>
    </source>
</evidence>
<sequence length="71" mass="7741">MAFARAQKLNLLRLAVLLVLALAGLKFIFRDSSTLEPHKHLSKDSGFWAKAGEAQEEARPHSQALALSAAK</sequence>
<proteinExistence type="predicted"/>
<organism evidence="2 3">
    <name type="scientific">Pelodiscus sinensis</name>
    <name type="common">Chinese softshell turtle</name>
    <name type="synonym">Trionyx sinensis</name>
    <dbReference type="NCBI Taxonomy" id="13735"/>
    <lineage>
        <taxon>Eukaryota</taxon>
        <taxon>Metazoa</taxon>
        <taxon>Chordata</taxon>
        <taxon>Craniata</taxon>
        <taxon>Vertebrata</taxon>
        <taxon>Euteleostomi</taxon>
        <taxon>Archelosauria</taxon>
        <taxon>Testudinata</taxon>
        <taxon>Testudines</taxon>
        <taxon>Cryptodira</taxon>
        <taxon>Trionychia</taxon>
        <taxon>Trionychidae</taxon>
        <taxon>Pelodiscus</taxon>
    </lineage>
</organism>
<reference evidence="2" key="4">
    <citation type="submission" date="2025-09" db="UniProtKB">
        <authorList>
            <consortium name="Ensembl"/>
        </authorList>
    </citation>
    <scope>IDENTIFICATION</scope>
</reference>
<protein>
    <submittedName>
        <fullName evidence="2">Uncharacterized protein</fullName>
    </submittedName>
</protein>
<keyword evidence="3" id="KW-1185">Reference proteome</keyword>
<dbReference type="Ensembl" id="ENSPSIT00000009430.1">
    <property type="protein sequence ID" value="ENSPSIP00000009383.1"/>
    <property type="gene ID" value="ENSPSIG00000008552.1"/>
</dbReference>
<reference evidence="2" key="3">
    <citation type="submission" date="2025-08" db="UniProtKB">
        <authorList>
            <consortium name="Ensembl"/>
        </authorList>
    </citation>
    <scope>IDENTIFICATION</scope>
</reference>
<dbReference type="STRING" id="13735.ENSPSIP00000009383"/>
<feature type="region of interest" description="Disordered" evidence="1">
    <location>
        <begin position="52"/>
        <end position="71"/>
    </location>
</feature>
<dbReference type="EMBL" id="AGCU01157168">
    <property type="status" value="NOT_ANNOTATED_CDS"/>
    <property type="molecule type" value="Genomic_DNA"/>
</dbReference>
<reference evidence="3" key="2">
    <citation type="journal article" date="2013" name="Nat. Genet.">
        <title>The draft genomes of soft-shell turtle and green sea turtle yield insights into the development and evolution of the turtle-specific body plan.</title>
        <authorList>
            <person name="Wang Z."/>
            <person name="Pascual-Anaya J."/>
            <person name="Zadissa A."/>
            <person name="Li W."/>
            <person name="Niimura Y."/>
            <person name="Huang Z."/>
            <person name="Li C."/>
            <person name="White S."/>
            <person name="Xiong Z."/>
            <person name="Fang D."/>
            <person name="Wang B."/>
            <person name="Ming Y."/>
            <person name="Chen Y."/>
            <person name="Zheng Y."/>
            <person name="Kuraku S."/>
            <person name="Pignatelli M."/>
            <person name="Herrero J."/>
            <person name="Beal K."/>
            <person name="Nozawa M."/>
            <person name="Li Q."/>
            <person name="Wang J."/>
            <person name="Zhang H."/>
            <person name="Yu L."/>
            <person name="Shigenobu S."/>
            <person name="Wang J."/>
            <person name="Liu J."/>
            <person name="Flicek P."/>
            <person name="Searle S."/>
            <person name="Wang J."/>
            <person name="Kuratani S."/>
            <person name="Yin Y."/>
            <person name="Aken B."/>
            <person name="Zhang G."/>
            <person name="Irie N."/>
        </authorList>
    </citation>
    <scope>NUCLEOTIDE SEQUENCE [LARGE SCALE GENOMIC DNA]</scope>
    <source>
        <strain evidence="3">Daiwa-1</strain>
    </source>
</reference>
<dbReference type="AlphaFoldDB" id="K7FMX3"/>
<reference evidence="3" key="1">
    <citation type="submission" date="2011-10" db="EMBL/GenBank/DDBJ databases">
        <authorList>
            <consortium name="Soft-shell Turtle Genome Consortium"/>
        </authorList>
    </citation>
    <scope>NUCLEOTIDE SEQUENCE [LARGE SCALE GENOMIC DNA]</scope>
    <source>
        <strain evidence="3">Daiwa-1</strain>
    </source>
</reference>
<dbReference type="OMA" id="EPHKHLS"/>
<dbReference type="HOGENOM" id="CLU_2746736_0_0_1"/>
<accession>K7FMX3</accession>
<evidence type="ECO:0000313" key="3">
    <source>
        <dbReference type="Proteomes" id="UP000007267"/>
    </source>
</evidence>